<evidence type="ECO:0000313" key="4">
    <source>
        <dbReference type="Proteomes" id="UP001596067"/>
    </source>
</evidence>
<dbReference type="RefSeq" id="WP_313766286.1">
    <property type="nucleotide sequence ID" value="NZ_BAAAVH010000072.1"/>
</dbReference>
<organism evidence="3 4">
    <name type="scientific">Kitasatospora aburaviensis</name>
    <dbReference type="NCBI Taxonomy" id="67265"/>
    <lineage>
        <taxon>Bacteria</taxon>
        <taxon>Bacillati</taxon>
        <taxon>Actinomycetota</taxon>
        <taxon>Actinomycetes</taxon>
        <taxon>Kitasatosporales</taxon>
        <taxon>Streptomycetaceae</taxon>
        <taxon>Kitasatospora</taxon>
    </lineage>
</organism>
<protein>
    <submittedName>
        <fullName evidence="3">Uncharacterized protein</fullName>
    </submittedName>
</protein>
<name>A0ABW1EPJ9_9ACTN</name>
<dbReference type="Proteomes" id="UP001596067">
    <property type="component" value="Unassembled WGS sequence"/>
</dbReference>
<feature type="signal peptide" evidence="2">
    <location>
        <begin position="1"/>
        <end position="24"/>
    </location>
</feature>
<proteinExistence type="predicted"/>
<reference evidence="4" key="1">
    <citation type="journal article" date="2019" name="Int. J. Syst. Evol. Microbiol.">
        <title>The Global Catalogue of Microorganisms (GCM) 10K type strain sequencing project: providing services to taxonomists for standard genome sequencing and annotation.</title>
        <authorList>
            <consortium name="The Broad Institute Genomics Platform"/>
            <consortium name="The Broad Institute Genome Sequencing Center for Infectious Disease"/>
            <person name="Wu L."/>
            <person name="Ma J."/>
        </authorList>
    </citation>
    <scope>NUCLEOTIDE SEQUENCE [LARGE SCALE GENOMIC DNA]</scope>
    <source>
        <strain evidence="4">CGMCC 4.1469</strain>
    </source>
</reference>
<keyword evidence="4" id="KW-1185">Reference proteome</keyword>
<feature type="region of interest" description="Disordered" evidence="1">
    <location>
        <begin position="36"/>
        <end position="74"/>
    </location>
</feature>
<evidence type="ECO:0000256" key="2">
    <source>
        <dbReference type="SAM" id="SignalP"/>
    </source>
</evidence>
<gene>
    <name evidence="3" type="ORF">ACFP0N_00640</name>
</gene>
<evidence type="ECO:0000256" key="1">
    <source>
        <dbReference type="SAM" id="MobiDB-lite"/>
    </source>
</evidence>
<feature type="compositionally biased region" description="Basic and acidic residues" evidence="1">
    <location>
        <begin position="52"/>
        <end position="67"/>
    </location>
</feature>
<evidence type="ECO:0000313" key="3">
    <source>
        <dbReference type="EMBL" id="MFC5883483.1"/>
    </source>
</evidence>
<keyword evidence="2" id="KW-0732">Signal</keyword>
<comment type="caution">
    <text evidence="3">The sequence shown here is derived from an EMBL/GenBank/DDBJ whole genome shotgun (WGS) entry which is preliminary data.</text>
</comment>
<accession>A0ABW1EPJ9</accession>
<feature type="chain" id="PRO_5047461483" evidence="2">
    <location>
        <begin position="25"/>
        <end position="74"/>
    </location>
</feature>
<sequence>MSTSTATKALRLATLLAGLTTAGIAVKCAIADAISAAGSGTPSGTSSLTGPAERKKPGGGDTQRCDNGEPPPCH</sequence>
<dbReference type="EMBL" id="JBHSOD010000001">
    <property type="protein sequence ID" value="MFC5883483.1"/>
    <property type="molecule type" value="Genomic_DNA"/>
</dbReference>
<feature type="compositionally biased region" description="Low complexity" evidence="1">
    <location>
        <begin position="36"/>
        <end position="51"/>
    </location>
</feature>